<gene>
    <name evidence="2" type="ORF">CDAUBV1_LOCUS17488</name>
</gene>
<feature type="region of interest" description="Disordered" evidence="1">
    <location>
        <begin position="1"/>
        <end position="88"/>
    </location>
</feature>
<proteinExistence type="predicted"/>
<organism evidence="2 3">
    <name type="scientific">Calicophoron daubneyi</name>
    <name type="common">Rumen fluke</name>
    <name type="synonym">Paramphistomum daubneyi</name>
    <dbReference type="NCBI Taxonomy" id="300641"/>
    <lineage>
        <taxon>Eukaryota</taxon>
        <taxon>Metazoa</taxon>
        <taxon>Spiralia</taxon>
        <taxon>Lophotrochozoa</taxon>
        <taxon>Platyhelminthes</taxon>
        <taxon>Trematoda</taxon>
        <taxon>Digenea</taxon>
        <taxon>Plagiorchiida</taxon>
        <taxon>Pronocephalata</taxon>
        <taxon>Paramphistomoidea</taxon>
        <taxon>Paramphistomidae</taxon>
        <taxon>Calicophoron</taxon>
    </lineage>
</organism>
<feature type="region of interest" description="Disordered" evidence="1">
    <location>
        <begin position="173"/>
        <end position="205"/>
    </location>
</feature>
<feature type="compositionally biased region" description="Polar residues" evidence="1">
    <location>
        <begin position="343"/>
        <end position="352"/>
    </location>
</feature>
<evidence type="ECO:0000313" key="3">
    <source>
        <dbReference type="Proteomes" id="UP001497525"/>
    </source>
</evidence>
<reference evidence="2" key="1">
    <citation type="submission" date="2024-06" db="EMBL/GenBank/DDBJ databases">
        <authorList>
            <person name="Liu X."/>
            <person name="Lenzi L."/>
            <person name="Haldenby T S."/>
            <person name="Uol C."/>
        </authorList>
    </citation>
    <scope>NUCLEOTIDE SEQUENCE</scope>
</reference>
<accession>A0AAV2U0H8</accession>
<feature type="region of interest" description="Disordered" evidence="1">
    <location>
        <begin position="340"/>
        <end position="367"/>
    </location>
</feature>
<dbReference type="EMBL" id="CAXLJL010000978">
    <property type="protein sequence ID" value="CAL5142235.1"/>
    <property type="molecule type" value="Genomic_DNA"/>
</dbReference>
<feature type="compositionally biased region" description="Basic and acidic residues" evidence="1">
    <location>
        <begin position="58"/>
        <end position="67"/>
    </location>
</feature>
<feature type="compositionally biased region" description="Low complexity" evidence="1">
    <location>
        <begin position="132"/>
        <end position="152"/>
    </location>
</feature>
<dbReference type="Proteomes" id="UP001497525">
    <property type="component" value="Unassembled WGS sequence"/>
</dbReference>
<feature type="compositionally biased region" description="Basic residues" evidence="1">
    <location>
        <begin position="181"/>
        <end position="198"/>
    </location>
</feature>
<evidence type="ECO:0000313" key="2">
    <source>
        <dbReference type="EMBL" id="CAL5142235.1"/>
    </source>
</evidence>
<name>A0AAV2U0H8_CALDB</name>
<feature type="region of interest" description="Disordered" evidence="1">
    <location>
        <begin position="124"/>
        <end position="156"/>
    </location>
</feature>
<evidence type="ECO:0000256" key="1">
    <source>
        <dbReference type="SAM" id="MobiDB-lite"/>
    </source>
</evidence>
<protein>
    <submittedName>
        <fullName evidence="2">Uncharacterized protein</fullName>
    </submittedName>
</protein>
<comment type="caution">
    <text evidence="2">The sequence shown here is derived from an EMBL/GenBank/DDBJ whole genome shotgun (WGS) entry which is preliminary data.</text>
</comment>
<sequence>MGGADSKQYASRTEEPRRSILRNQSNQFWEENGSRNDSGHSFVDIRSPTLSTASKRSTRNDYSRRPDVNGSSVSVRPSEAEQDKSRRNVLFLDEVLKRKASAPNQFADNDRGYRGDAASGDSFASLRSATGSPSPYSSYSSYPADYQPSPQQQRKDLNSQIELVCRSPILPEKYDDLGSTHSRKKSGLHSLSKLRRNRRGAEEEVVRRTNVWDGLYQPTGSTASTRPIGTRTPVMDGHRAKYNQPAPAVPSSEPVSRRPMYPTVVKSGANARSPGTPRMRRTTQHYPTIIEVETPALVAPTDVTPTGSNETLKADSTEAIPARLDDDENMFSSCVSVRRADSRSQISDTAPTATPRKSYLSSQPRGDIHASKTSLGNYAFNDRGHHDVIKPIGSQVNLKEQHIMYDETRPYSDERLDPSCVQIIQDFNTRESQTVRNFPLSANQFSSENSRVPYARGYQYARDRDT</sequence>
<dbReference type="AlphaFoldDB" id="A0AAV2U0H8"/>